<dbReference type="AlphaFoldDB" id="A0AA39Q0W7"/>
<dbReference type="EMBL" id="JAUEPU010000028">
    <property type="protein sequence ID" value="KAK0492758.1"/>
    <property type="molecule type" value="Genomic_DNA"/>
</dbReference>
<sequence length="77" mass="8427">ILLIIQEDKISISSKSPEAQVIAGAIVAFQYNKDTRDRNGSDPLDSMVIPAITVFGTHPVFYKVHVTEQLNKVVAMG</sequence>
<dbReference type="Proteomes" id="UP001175228">
    <property type="component" value="Unassembled WGS sequence"/>
</dbReference>
<accession>A0AA39Q0W7</accession>
<name>A0AA39Q0W7_9AGAR</name>
<feature type="non-terminal residue" evidence="1">
    <location>
        <position position="1"/>
    </location>
</feature>
<evidence type="ECO:0000313" key="2">
    <source>
        <dbReference type="Proteomes" id="UP001175228"/>
    </source>
</evidence>
<keyword evidence="2" id="KW-1185">Reference proteome</keyword>
<organism evidence="1 2">
    <name type="scientific">Armillaria luteobubalina</name>
    <dbReference type="NCBI Taxonomy" id="153913"/>
    <lineage>
        <taxon>Eukaryota</taxon>
        <taxon>Fungi</taxon>
        <taxon>Dikarya</taxon>
        <taxon>Basidiomycota</taxon>
        <taxon>Agaricomycotina</taxon>
        <taxon>Agaricomycetes</taxon>
        <taxon>Agaricomycetidae</taxon>
        <taxon>Agaricales</taxon>
        <taxon>Marasmiineae</taxon>
        <taxon>Physalacriaceae</taxon>
        <taxon>Armillaria</taxon>
    </lineage>
</organism>
<evidence type="ECO:0000313" key="1">
    <source>
        <dbReference type="EMBL" id="KAK0492758.1"/>
    </source>
</evidence>
<protein>
    <submittedName>
        <fullName evidence="1">Uncharacterized protein</fullName>
    </submittedName>
</protein>
<comment type="caution">
    <text evidence="1">The sequence shown here is derived from an EMBL/GenBank/DDBJ whole genome shotgun (WGS) entry which is preliminary data.</text>
</comment>
<reference evidence="1" key="1">
    <citation type="submission" date="2023-06" db="EMBL/GenBank/DDBJ databases">
        <authorList>
            <consortium name="Lawrence Berkeley National Laboratory"/>
            <person name="Ahrendt S."/>
            <person name="Sahu N."/>
            <person name="Indic B."/>
            <person name="Wong-Bajracharya J."/>
            <person name="Merenyi Z."/>
            <person name="Ke H.-M."/>
            <person name="Monk M."/>
            <person name="Kocsube S."/>
            <person name="Drula E."/>
            <person name="Lipzen A."/>
            <person name="Balint B."/>
            <person name="Henrissat B."/>
            <person name="Andreopoulos B."/>
            <person name="Martin F.M."/>
            <person name="Harder C.B."/>
            <person name="Rigling D."/>
            <person name="Ford K.L."/>
            <person name="Foster G.D."/>
            <person name="Pangilinan J."/>
            <person name="Papanicolaou A."/>
            <person name="Barry K."/>
            <person name="LaButti K."/>
            <person name="Viragh M."/>
            <person name="Koriabine M."/>
            <person name="Yan M."/>
            <person name="Riley R."/>
            <person name="Champramary S."/>
            <person name="Plett K.L."/>
            <person name="Tsai I.J."/>
            <person name="Slot J."/>
            <person name="Sipos G."/>
            <person name="Plett J."/>
            <person name="Nagy L.G."/>
            <person name="Grigoriev I.V."/>
        </authorList>
    </citation>
    <scope>NUCLEOTIDE SEQUENCE</scope>
    <source>
        <strain evidence="1">HWK02</strain>
    </source>
</reference>
<feature type="non-terminal residue" evidence="1">
    <location>
        <position position="77"/>
    </location>
</feature>
<gene>
    <name evidence="1" type="ORF">EDD18DRAFT_1007916</name>
</gene>
<proteinExistence type="predicted"/>